<keyword evidence="5" id="KW-0539">Nucleus</keyword>
<accession>A0A8K0HA73</accession>
<dbReference type="GO" id="GO:0043565">
    <property type="term" value="F:sequence-specific DNA binding"/>
    <property type="evidence" value="ECO:0007669"/>
    <property type="project" value="InterPro"/>
</dbReference>
<evidence type="ECO:0000256" key="5">
    <source>
        <dbReference type="ARBA" id="ARBA00023242"/>
    </source>
</evidence>
<dbReference type="GO" id="GO:0003700">
    <property type="term" value="F:DNA-binding transcription factor activity"/>
    <property type="evidence" value="ECO:0007669"/>
    <property type="project" value="InterPro"/>
</dbReference>
<dbReference type="SMART" id="SM00774">
    <property type="entry name" value="WRKY"/>
    <property type="match status" value="1"/>
</dbReference>
<dbReference type="Pfam" id="PF03106">
    <property type="entry name" value="WRKY"/>
    <property type="match status" value="1"/>
</dbReference>
<proteinExistence type="predicted"/>
<evidence type="ECO:0000259" key="6">
    <source>
        <dbReference type="PROSITE" id="PS50811"/>
    </source>
</evidence>
<comment type="subcellular location">
    <subcellularLocation>
        <location evidence="1">Nucleus</location>
    </subcellularLocation>
</comment>
<protein>
    <recommendedName>
        <fullName evidence="6">WRKY domain-containing protein</fullName>
    </recommendedName>
</protein>
<dbReference type="OrthoDB" id="2021064at2759"/>
<dbReference type="InterPro" id="IPR044810">
    <property type="entry name" value="WRKY_plant"/>
</dbReference>
<dbReference type="Gene3D" id="2.20.25.80">
    <property type="entry name" value="WRKY domain"/>
    <property type="match status" value="1"/>
</dbReference>
<dbReference type="PANTHER" id="PTHR31282">
    <property type="entry name" value="WRKY TRANSCRIPTION FACTOR 21-RELATED"/>
    <property type="match status" value="1"/>
</dbReference>
<evidence type="ECO:0000256" key="2">
    <source>
        <dbReference type="ARBA" id="ARBA00023015"/>
    </source>
</evidence>
<keyword evidence="2" id="KW-0805">Transcription regulation</keyword>
<dbReference type="EMBL" id="VOIH02000004">
    <property type="protein sequence ID" value="KAF3448847.1"/>
    <property type="molecule type" value="Genomic_DNA"/>
</dbReference>
<keyword evidence="4" id="KW-0804">Transcription</keyword>
<gene>
    <name evidence="7" type="ORF">FNV43_RR09561</name>
</gene>
<sequence length="324" mass="37179">MEVSWPENLSTSRKMVIRELMVGRELAKQLQSVLANTDGSGSEKYLVMKIVKSLSDTLFILNVKEGDEVSVFSQIQAVSSLDSSCLDTGKSEEYSQENCKSTTTTTTTTLPNKKNRRGCYDRRRTLQTWKRDSPTLINDGQAWRKYGQKMIHNAKYPRHYFRCSYKYDQGCKATKLVQRIQANPPLYRTTYLGHHTCKDLHKHPELILDCSGPEEDTSMFISFDNTNLSIKQEQPFLSSFSPIKHEYKEEIITLDMNLEQESKVSSSSDYFVSPDLMEVVESPPGLMTMLSSTLESDHDHDNEDEIYGLMEFVDFNLDDFQFAS</sequence>
<dbReference type="InterPro" id="IPR036576">
    <property type="entry name" value="WRKY_dom_sf"/>
</dbReference>
<evidence type="ECO:0000256" key="3">
    <source>
        <dbReference type="ARBA" id="ARBA00023125"/>
    </source>
</evidence>
<name>A0A8K0HA73_9ROSA</name>
<organism evidence="7 8">
    <name type="scientific">Rhamnella rubrinervis</name>
    <dbReference type="NCBI Taxonomy" id="2594499"/>
    <lineage>
        <taxon>Eukaryota</taxon>
        <taxon>Viridiplantae</taxon>
        <taxon>Streptophyta</taxon>
        <taxon>Embryophyta</taxon>
        <taxon>Tracheophyta</taxon>
        <taxon>Spermatophyta</taxon>
        <taxon>Magnoliopsida</taxon>
        <taxon>eudicotyledons</taxon>
        <taxon>Gunneridae</taxon>
        <taxon>Pentapetalae</taxon>
        <taxon>rosids</taxon>
        <taxon>fabids</taxon>
        <taxon>Rosales</taxon>
        <taxon>Rhamnaceae</taxon>
        <taxon>rhamnoid group</taxon>
        <taxon>Rhamneae</taxon>
        <taxon>Rhamnella</taxon>
    </lineage>
</organism>
<evidence type="ECO:0000256" key="4">
    <source>
        <dbReference type="ARBA" id="ARBA00023163"/>
    </source>
</evidence>
<dbReference type="InterPro" id="IPR003657">
    <property type="entry name" value="WRKY_dom"/>
</dbReference>
<evidence type="ECO:0000313" key="8">
    <source>
        <dbReference type="Proteomes" id="UP000796880"/>
    </source>
</evidence>
<keyword evidence="8" id="KW-1185">Reference proteome</keyword>
<feature type="domain" description="WRKY" evidence="6">
    <location>
        <begin position="132"/>
        <end position="195"/>
    </location>
</feature>
<keyword evidence="3" id="KW-0238">DNA-binding</keyword>
<comment type="caution">
    <text evidence="7">The sequence shown here is derived from an EMBL/GenBank/DDBJ whole genome shotgun (WGS) entry which is preliminary data.</text>
</comment>
<dbReference type="GO" id="GO:0005634">
    <property type="term" value="C:nucleus"/>
    <property type="evidence" value="ECO:0007669"/>
    <property type="project" value="UniProtKB-SubCell"/>
</dbReference>
<dbReference type="AlphaFoldDB" id="A0A8K0HA73"/>
<reference evidence="7" key="1">
    <citation type="submission" date="2020-03" db="EMBL/GenBank/DDBJ databases">
        <title>A high-quality chromosome-level genome assembly of a woody plant with both climbing and erect habits, Rhamnella rubrinervis.</title>
        <authorList>
            <person name="Lu Z."/>
            <person name="Yang Y."/>
            <person name="Zhu X."/>
            <person name="Sun Y."/>
        </authorList>
    </citation>
    <scope>NUCLEOTIDE SEQUENCE</scope>
    <source>
        <strain evidence="7">BYM</strain>
        <tissue evidence="7">Leaf</tissue>
    </source>
</reference>
<evidence type="ECO:0000256" key="1">
    <source>
        <dbReference type="ARBA" id="ARBA00004123"/>
    </source>
</evidence>
<dbReference type="PROSITE" id="PS50811">
    <property type="entry name" value="WRKY"/>
    <property type="match status" value="1"/>
</dbReference>
<evidence type="ECO:0000313" key="7">
    <source>
        <dbReference type="EMBL" id="KAF3448847.1"/>
    </source>
</evidence>
<dbReference type="Proteomes" id="UP000796880">
    <property type="component" value="Unassembled WGS sequence"/>
</dbReference>
<dbReference type="SUPFAM" id="SSF118290">
    <property type="entry name" value="WRKY DNA-binding domain"/>
    <property type="match status" value="1"/>
</dbReference>